<dbReference type="GO" id="GO:0044659">
    <property type="term" value="P:viral release from host cell by cytolysis"/>
    <property type="evidence" value="ECO:0007669"/>
    <property type="project" value="InterPro"/>
</dbReference>
<keyword evidence="2" id="KW-0812">Transmembrane</keyword>
<accession>A0AAD0VT15</accession>
<keyword evidence="1" id="KW-0175">Coiled coil</keyword>
<dbReference type="InterPro" id="IPR004929">
    <property type="entry name" value="I-spanin"/>
</dbReference>
<dbReference type="Pfam" id="PF03245">
    <property type="entry name" value="Phage_lysis"/>
    <property type="match status" value="1"/>
</dbReference>
<keyword evidence="2" id="KW-1133">Transmembrane helix</keyword>
<evidence type="ECO:0000313" key="4">
    <source>
        <dbReference type="Proteomes" id="UP000256503"/>
    </source>
</evidence>
<dbReference type="EMBL" id="CP031146">
    <property type="protein sequence ID" value="AXM95640.1"/>
    <property type="molecule type" value="Genomic_DNA"/>
</dbReference>
<dbReference type="AlphaFoldDB" id="A0AAD0VT15"/>
<evidence type="ECO:0000256" key="2">
    <source>
        <dbReference type="SAM" id="Phobius"/>
    </source>
</evidence>
<name>A0AAD0VT15_PSEDL</name>
<evidence type="ECO:0000256" key="1">
    <source>
        <dbReference type="SAM" id="Coils"/>
    </source>
</evidence>
<evidence type="ECO:0000313" key="3">
    <source>
        <dbReference type="EMBL" id="AXM95640.1"/>
    </source>
</evidence>
<organism evidence="3 4">
    <name type="scientific">Pseudomonas plecoglossicida</name>
    <dbReference type="NCBI Taxonomy" id="70775"/>
    <lineage>
        <taxon>Bacteria</taxon>
        <taxon>Pseudomonadati</taxon>
        <taxon>Pseudomonadota</taxon>
        <taxon>Gammaproteobacteria</taxon>
        <taxon>Pseudomonadales</taxon>
        <taxon>Pseudomonadaceae</taxon>
        <taxon>Pseudomonas</taxon>
    </lineage>
</organism>
<sequence length="185" mass="20097">MCRAVEVGVCQGREAERAGYKASGRAGAVRGGAMNKYLLIAIFTTVAVLGGLVLKGNRDALLREIDEAKSQVVQLERQAQQATQALQARDELDKQRFKEMSDAKKQIDNLRDQLAVGTKRVLVHASCPPAVSAAAGTTSLDDAREPALTAIARQDYLRLREQIITTEAQLAGLQEYYRQVGQGAK</sequence>
<proteinExistence type="predicted"/>
<protein>
    <submittedName>
        <fullName evidence="3">Lysis protein</fullName>
    </submittedName>
</protein>
<reference evidence="3 4" key="1">
    <citation type="submission" date="2018-07" db="EMBL/GenBank/DDBJ databases">
        <title>Complete genome sequence of a Pseudomonas plecoglossicida strain pathogenic to the marine fish, Larimichthys crocea.</title>
        <authorList>
            <person name="Tao Z."/>
        </authorList>
    </citation>
    <scope>NUCLEOTIDE SEQUENCE [LARGE SCALE GENOMIC DNA]</scope>
    <source>
        <strain evidence="3 4">XSDHY-P</strain>
    </source>
</reference>
<dbReference type="Proteomes" id="UP000256503">
    <property type="component" value="Chromosome"/>
</dbReference>
<feature type="transmembrane region" description="Helical" evidence="2">
    <location>
        <begin position="37"/>
        <end position="54"/>
    </location>
</feature>
<keyword evidence="2" id="KW-0472">Membrane</keyword>
<gene>
    <name evidence="3" type="ORF">DVB73_07440</name>
</gene>
<feature type="coiled-coil region" evidence="1">
    <location>
        <begin position="58"/>
        <end position="120"/>
    </location>
</feature>